<feature type="region of interest" description="Disordered" evidence="1">
    <location>
        <begin position="179"/>
        <end position="204"/>
    </location>
</feature>
<protein>
    <submittedName>
        <fullName evidence="2">Uncharacterized protein</fullName>
    </submittedName>
</protein>
<feature type="region of interest" description="Disordered" evidence="1">
    <location>
        <begin position="96"/>
        <end position="118"/>
    </location>
</feature>
<feature type="region of interest" description="Disordered" evidence="1">
    <location>
        <begin position="246"/>
        <end position="268"/>
    </location>
</feature>
<gene>
    <name evidence="2" type="ORF">DM860_008694</name>
</gene>
<organism evidence="2 3">
    <name type="scientific">Cuscuta australis</name>
    <dbReference type="NCBI Taxonomy" id="267555"/>
    <lineage>
        <taxon>Eukaryota</taxon>
        <taxon>Viridiplantae</taxon>
        <taxon>Streptophyta</taxon>
        <taxon>Embryophyta</taxon>
        <taxon>Tracheophyta</taxon>
        <taxon>Spermatophyta</taxon>
        <taxon>Magnoliopsida</taxon>
        <taxon>eudicotyledons</taxon>
        <taxon>Gunneridae</taxon>
        <taxon>Pentapetalae</taxon>
        <taxon>asterids</taxon>
        <taxon>lamiids</taxon>
        <taxon>Solanales</taxon>
        <taxon>Convolvulaceae</taxon>
        <taxon>Cuscuteae</taxon>
        <taxon>Cuscuta</taxon>
        <taxon>Cuscuta subgen. Grammica</taxon>
        <taxon>Cuscuta sect. Cleistogrammica</taxon>
    </lineage>
</organism>
<evidence type="ECO:0000256" key="1">
    <source>
        <dbReference type="SAM" id="MobiDB-lite"/>
    </source>
</evidence>
<proteinExistence type="predicted"/>
<dbReference type="EMBL" id="NQVE01000192">
    <property type="protein sequence ID" value="RAL40996.1"/>
    <property type="molecule type" value="Genomic_DNA"/>
</dbReference>
<sequence length="337" mass="37520">MATLKAKNCLVSNSDLRLNNGNGTKPKTRIESSPKKMSGHWDFLDEIEAPMWVDLSLESKYADTDKDDEWFYTSHLFHQSSSTELKAAFSCIGEMTGDMPQPSPPNLPPSVSRSRGKDYRNKEWVKGNQKITLDKKHPITNLSSNSSGTSDFLSALGMNRCATRLGARAAVYSYSQSDGWKSVSCKSSTGSSNPHKENRNLSTVQSKYKTPESVNIFKMSKGHQHTNITQQNPLLPKRCNTSVLPDVVSKSKESKGSTFKRPVTSGKENAPRAMYKNQDLSIKERAGATVRMQAPKFLKERVQGTSARTILTDSKVALDKKREVNSSYNIGKKVFLR</sequence>
<dbReference type="AlphaFoldDB" id="A0A328D617"/>
<reference evidence="2 3" key="1">
    <citation type="submission" date="2018-06" db="EMBL/GenBank/DDBJ databases">
        <title>The Genome of Cuscuta australis (Dodder) Provides Insight into the Evolution of Plant Parasitism.</title>
        <authorList>
            <person name="Liu H."/>
        </authorList>
    </citation>
    <scope>NUCLEOTIDE SEQUENCE [LARGE SCALE GENOMIC DNA]</scope>
    <source>
        <strain evidence="3">cv. Yunnan</strain>
        <tissue evidence="2">Vines</tissue>
    </source>
</reference>
<feature type="compositionally biased region" description="Low complexity" evidence="1">
    <location>
        <begin position="182"/>
        <end position="192"/>
    </location>
</feature>
<dbReference type="Proteomes" id="UP000249390">
    <property type="component" value="Unassembled WGS sequence"/>
</dbReference>
<keyword evidence="3" id="KW-1185">Reference proteome</keyword>
<evidence type="ECO:0000313" key="3">
    <source>
        <dbReference type="Proteomes" id="UP000249390"/>
    </source>
</evidence>
<accession>A0A328D617</accession>
<comment type="caution">
    <text evidence="2">The sequence shown here is derived from an EMBL/GenBank/DDBJ whole genome shotgun (WGS) entry which is preliminary data.</text>
</comment>
<name>A0A328D617_9ASTE</name>
<evidence type="ECO:0000313" key="2">
    <source>
        <dbReference type="EMBL" id="RAL40996.1"/>
    </source>
</evidence>